<comment type="caution">
    <text evidence="1">The sequence shown here is derived from an EMBL/GenBank/DDBJ whole genome shotgun (WGS) entry which is preliminary data.</text>
</comment>
<dbReference type="Proteomes" id="UP001431783">
    <property type="component" value="Unassembled WGS sequence"/>
</dbReference>
<evidence type="ECO:0000313" key="2">
    <source>
        <dbReference type="Proteomes" id="UP001431783"/>
    </source>
</evidence>
<name>A0AAW1UF09_9CUCU</name>
<organism evidence="1 2">
    <name type="scientific">Henosepilachna vigintioctopunctata</name>
    <dbReference type="NCBI Taxonomy" id="420089"/>
    <lineage>
        <taxon>Eukaryota</taxon>
        <taxon>Metazoa</taxon>
        <taxon>Ecdysozoa</taxon>
        <taxon>Arthropoda</taxon>
        <taxon>Hexapoda</taxon>
        <taxon>Insecta</taxon>
        <taxon>Pterygota</taxon>
        <taxon>Neoptera</taxon>
        <taxon>Endopterygota</taxon>
        <taxon>Coleoptera</taxon>
        <taxon>Polyphaga</taxon>
        <taxon>Cucujiformia</taxon>
        <taxon>Coccinelloidea</taxon>
        <taxon>Coccinellidae</taxon>
        <taxon>Epilachninae</taxon>
        <taxon>Epilachnini</taxon>
        <taxon>Henosepilachna</taxon>
    </lineage>
</organism>
<dbReference type="EMBL" id="JARQZJ010000073">
    <property type="protein sequence ID" value="KAK9882177.1"/>
    <property type="molecule type" value="Genomic_DNA"/>
</dbReference>
<reference evidence="1 2" key="1">
    <citation type="submission" date="2023-03" db="EMBL/GenBank/DDBJ databases">
        <title>Genome insight into feeding habits of ladybird beetles.</title>
        <authorList>
            <person name="Li H.-S."/>
            <person name="Huang Y.-H."/>
            <person name="Pang H."/>
        </authorList>
    </citation>
    <scope>NUCLEOTIDE SEQUENCE [LARGE SCALE GENOMIC DNA]</scope>
    <source>
        <strain evidence="1">SYSU_2023b</strain>
        <tissue evidence="1">Whole body</tissue>
    </source>
</reference>
<protein>
    <submittedName>
        <fullName evidence="1">Uncharacterized protein</fullName>
    </submittedName>
</protein>
<dbReference type="AlphaFoldDB" id="A0AAW1UF09"/>
<sequence length="114" mass="13347">MIEKLVAELEKQSNAYDHIAELYGFLLQLKVIDEIEVKKLVETYSTDLDDNLLFELEQFIPLIRNQTTGAFSSRSQDEEKEKDLSLNPLMILNWIDKMDIVDLFSNVYIALQYQ</sequence>
<accession>A0AAW1UF09</accession>
<gene>
    <name evidence="1" type="ORF">WA026_019691</name>
</gene>
<evidence type="ECO:0000313" key="1">
    <source>
        <dbReference type="EMBL" id="KAK9882177.1"/>
    </source>
</evidence>
<proteinExistence type="predicted"/>
<keyword evidence="2" id="KW-1185">Reference proteome</keyword>